<sequence length="636" mass="70129">MFDYIFDKMKSTIFSKITPFQLILTSLFAFVFGFIPGISYSPLLFVGVLFLVIILRINIGVFVFILIIAKALSFVLEAVSFSLGRFLLDGFTQPIFKTLVNTPVVAYAGFDYYLVTGAFILSVILGLIFGVIIAKAYKKVVAKMSVIKTGTEIYNKITKNFFVKIASWIFLGKNIAKIDWVKMKNRKFRQPFRITGVILIGLIIAAIFYSPEVLETSLVSNIIKQQLTKANGATVDYDSLNLNLTDARLKITGLGAADPIDLNKDRFYAKSISASINISNLLTRQIALKDVVVDGVSFDKQRESKGKLYTNNTKPKSQEENELAKKQAIDNLKKIGGGIQQVNLQQLKDNAKEVKNIASNIKGAVEFLSSFRSNETKVTDSQVKQQIITPKDQAQVYGYANVRNESLRDKYPSFVVQNIDVKDYKDGDTLYDATITNISTNPELLAKPTKIGIKSTNNQNLDVGVVISNKPNIDNTVKFNLDNVAGDAIKGLTVQGIGFDAKSLAVSGKGTWQFSGVRNVTFNIPLQLKFKNVAISFNQFKQKVSDLTLKGVVSGDLNNVGFGLDTSSLKNLLSVDTVKNTASQIAKQAGLNDKAQQFINNTKINGKSIKDLNPQDLKKLNSQDVKNLASSFGVQI</sequence>
<evidence type="ECO:0000256" key="1">
    <source>
        <dbReference type="SAM" id="Phobius"/>
    </source>
</evidence>
<feature type="transmembrane region" description="Helical" evidence="1">
    <location>
        <begin position="192"/>
        <end position="210"/>
    </location>
</feature>
<feature type="transmembrane region" description="Helical" evidence="1">
    <location>
        <begin position="112"/>
        <end position="134"/>
    </location>
</feature>
<organism evidence="2 3">
    <name type="scientific">Francisella halioticida</name>
    <dbReference type="NCBI Taxonomy" id="549298"/>
    <lineage>
        <taxon>Bacteria</taxon>
        <taxon>Pseudomonadati</taxon>
        <taxon>Pseudomonadota</taxon>
        <taxon>Gammaproteobacteria</taxon>
        <taxon>Thiotrichales</taxon>
        <taxon>Francisellaceae</taxon>
        <taxon>Francisella</taxon>
    </lineage>
</organism>
<dbReference type="RefSeq" id="WP_088772617.1">
    <property type="nucleotide sequence ID" value="NZ_CP022132.1"/>
</dbReference>
<evidence type="ECO:0000313" key="2">
    <source>
        <dbReference type="EMBL" id="ASG68112.1"/>
    </source>
</evidence>
<reference evidence="2 3" key="1">
    <citation type="submission" date="2017-06" db="EMBL/GenBank/DDBJ databases">
        <title>Complete genome of Francisella halioticida.</title>
        <authorList>
            <person name="Sjodin A."/>
        </authorList>
    </citation>
    <scope>NUCLEOTIDE SEQUENCE [LARGE SCALE GENOMIC DNA]</scope>
    <source>
        <strain evidence="2 3">DSM 23729</strain>
    </source>
</reference>
<evidence type="ECO:0008006" key="4">
    <source>
        <dbReference type="Google" id="ProtNLM"/>
    </source>
</evidence>
<gene>
    <name evidence="2" type="ORF">CDV26_06670</name>
</gene>
<dbReference type="InterPro" id="IPR019935">
    <property type="entry name" value="CHP03546"/>
</dbReference>
<keyword evidence="1" id="KW-1133">Transmembrane helix</keyword>
<protein>
    <recommendedName>
        <fullName evidence="4">TIGR03546 family protein</fullName>
    </recommendedName>
</protein>
<name>A0ABM6LZI8_9GAMM</name>
<keyword evidence="3" id="KW-1185">Reference proteome</keyword>
<accession>A0ABM6LZI8</accession>
<dbReference type="NCBIfam" id="TIGR03546">
    <property type="entry name" value="TIGR03546 family protein"/>
    <property type="match status" value="1"/>
</dbReference>
<evidence type="ECO:0000313" key="3">
    <source>
        <dbReference type="Proteomes" id="UP000249910"/>
    </source>
</evidence>
<keyword evidence="1" id="KW-0472">Membrane</keyword>
<proteinExistence type="predicted"/>
<dbReference type="EMBL" id="CP022132">
    <property type="protein sequence ID" value="ASG68112.1"/>
    <property type="molecule type" value="Genomic_DNA"/>
</dbReference>
<keyword evidence="1" id="KW-0812">Transmembrane</keyword>
<dbReference type="Proteomes" id="UP000249910">
    <property type="component" value="Chromosome"/>
</dbReference>